<keyword evidence="13" id="KW-0464">Manganese</keyword>
<comment type="catalytic activity">
    <reaction evidence="14">
        <text>a beta-D-galactosyl-(1-&gt;4)-N-acetyl-beta-D-glucosaminyl derivative + UDP-N-acetyl-alpha-D-glucosamine = an N-acetyl-beta-D-glucosaminyl-(1-&gt;3)-beta-D-galactosyl-(1-&gt;4)-N-acetyl-beta-D-glucosaminyl derivative + UDP + H(+)</text>
        <dbReference type="Rhea" id="RHEA:14389"/>
        <dbReference type="ChEBI" id="CHEBI:15378"/>
        <dbReference type="ChEBI" id="CHEBI:57705"/>
        <dbReference type="ChEBI" id="CHEBI:58223"/>
        <dbReference type="ChEBI" id="CHEBI:133507"/>
        <dbReference type="ChEBI" id="CHEBI:134090"/>
        <dbReference type="EC" id="2.4.1.149"/>
    </reaction>
</comment>
<keyword evidence="7 16" id="KW-0812">Transmembrane</keyword>
<keyword evidence="11 16" id="KW-0472">Membrane</keyword>
<dbReference type="GO" id="GO:0008532">
    <property type="term" value="F:N-acetyllactosaminide beta-1,3-N-acetylglucosaminyltransferase activity"/>
    <property type="evidence" value="ECO:0007669"/>
    <property type="project" value="UniProtKB-EC"/>
</dbReference>
<evidence type="ECO:0000256" key="9">
    <source>
        <dbReference type="ARBA" id="ARBA00022989"/>
    </source>
</evidence>
<evidence type="ECO:0000313" key="17">
    <source>
        <dbReference type="EMBL" id="KAJ3605649.1"/>
    </source>
</evidence>
<evidence type="ECO:0000313" key="18">
    <source>
        <dbReference type="Proteomes" id="UP001148018"/>
    </source>
</evidence>
<keyword evidence="5 16" id="KW-0328">Glycosyltransferase</keyword>
<keyword evidence="9 16" id="KW-1133">Transmembrane helix</keyword>
<comment type="subunit">
    <text evidence="15">Interacts with B3GNT8; this interaction greatly increases B3GNT2 catalytic activity, independently of B3GNT8 enzymatic activity.</text>
</comment>
<evidence type="ECO:0000256" key="3">
    <source>
        <dbReference type="ARBA" id="ARBA00004922"/>
    </source>
</evidence>
<keyword evidence="10 16" id="KW-0333">Golgi apparatus</keyword>
<dbReference type="EC" id="2.4.1.-" evidence="16"/>
<gene>
    <name evidence="17" type="ORF">NHX12_027694</name>
</gene>
<organism evidence="17 18">
    <name type="scientific">Muraenolepis orangiensis</name>
    <name type="common">Patagonian moray cod</name>
    <dbReference type="NCBI Taxonomy" id="630683"/>
    <lineage>
        <taxon>Eukaryota</taxon>
        <taxon>Metazoa</taxon>
        <taxon>Chordata</taxon>
        <taxon>Craniata</taxon>
        <taxon>Vertebrata</taxon>
        <taxon>Euteleostomi</taxon>
        <taxon>Actinopterygii</taxon>
        <taxon>Neopterygii</taxon>
        <taxon>Teleostei</taxon>
        <taxon>Neoteleostei</taxon>
        <taxon>Acanthomorphata</taxon>
        <taxon>Zeiogadaria</taxon>
        <taxon>Gadariae</taxon>
        <taxon>Gadiformes</taxon>
        <taxon>Muraenolepidoidei</taxon>
        <taxon>Muraenolepididae</taxon>
        <taxon>Muraenolepis</taxon>
    </lineage>
</organism>
<proteinExistence type="inferred from homology"/>
<dbReference type="AlphaFoldDB" id="A0A9Q0IP34"/>
<evidence type="ECO:0000256" key="16">
    <source>
        <dbReference type="RuleBase" id="RU363063"/>
    </source>
</evidence>
<comment type="subcellular location">
    <subcellularLocation>
        <location evidence="2 16">Golgi apparatus membrane</location>
        <topology evidence="2 16">Single-pass type II membrane protein</topology>
    </subcellularLocation>
</comment>
<protein>
    <recommendedName>
        <fullName evidence="16">Hexosyltransferase</fullName>
        <ecNumber evidence="16">2.4.1.-</ecNumber>
    </recommendedName>
</protein>
<evidence type="ECO:0000256" key="10">
    <source>
        <dbReference type="ARBA" id="ARBA00023034"/>
    </source>
</evidence>
<comment type="similarity">
    <text evidence="4 16">Belongs to the glycosyltransferase 31 family.</text>
</comment>
<dbReference type="FunFam" id="3.90.550.50:FF:000010">
    <property type="entry name" value="Hexosyltransferase"/>
    <property type="match status" value="1"/>
</dbReference>
<evidence type="ECO:0000256" key="8">
    <source>
        <dbReference type="ARBA" id="ARBA00022968"/>
    </source>
</evidence>
<comment type="caution">
    <text evidence="17">The sequence shown here is derived from an EMBL/GenBank/DDBJ whole genome shotgun (WGS) entry which is preliminary data.</text>
</comment>
<evidence type="ECO:0000256" key="14">
    <source>
        <dbReference type="ARBA" id="ARBA00050470"/>
    </source>
</evidence>
<evidence type="ECO:0000256" key="12">
    <source>
        <dbReference type="ARBA" id="ARBA00023180"/>
    </source>
</evidence>
<evidence type="ECO:0000256" key="6">
    <source>
        <dbReference type="ARBA" id="ARBA00022679"/>
    </source>
</evidence>
<keyword evidence="8 16" id="KW-0735">Signal-anchor</keyword>
<evidence type="ECO:0000256" key="4">
    <source>
        <dbReference type="ARBA" id="ARBA00008661"/>
    </source>
</evidence>
<evidence type="ECO:0000256" key="7">
    <source>
        <dbReference type="ARBA" id="ARBA00022692"/>
    </source>
</evidence>
<dbReference type="InterPro" id="IPR002659">
    <property type="entry name" value="Glyco_trans_31"/>
</dbReference>
<comment type="pathway">
    <text evidence="3">Protein modification; protein glycosylation.</text>
</comment>
<dbReference type="PANTHER" id="PTHR11214">
    <property type="entry name" value="BETA-1,3-N-ACETYLGLUCOSAMINYLTRANSFERASE"/>
    <property type="match status" value="1"/>
</dbReference>
<feature type="transmembrane region" description="Helical" evidence="16">
    <location>
        <begin position="12"/>
        <end position="28"/>
    </location>
</feature>
<dbReference type="GO" id="GO:0000139">
    <property type="term" value="C:Golgi membrane"/>
    <property type="evidence" value="ECO:0007669"/>
    <property type="project" value="UniProtKB-SubCell"/>
</dbReference>
<dbReference type="Pfam" id="PF01762">
    <property type="entry name" value="Galactosyl_T"/>
    <property type="match status" value="1"/>
</dbReference>
<dbReference type="Gene3D" id="3.90.550.50">
    <property type="match status" value="1"/>
</dbReference>
<evidence type="ECO:0000256" key="13">
    <source>
        <dbReference type="ARBA" id="ARBA00023211"/>
    </source>
</evidence>
<reference evidence="17" key="1">
    <citation type="submission" date="2022-07" db="EMBL/GenBank/DDBJ databases">
        <title>Chromosome-level genome of Muraenolepis orangiensis.</title>
        <authorList>
            <person name="Kim J."/>
        </authorList>
    </citation>
    <scope>NUCLEOTIDE SEQUENCE</scope>
    <source>
        <strain evidence="17">KU_S4_2022</strain>
        <tissue evidence="17">Muscle</tissue>
    </source>
</reference>
<evidence type="ECO:0000256" key="5">
    <source>
        <dbReference type="ARBA" id="ARBA00022676"/>
    </source>
</evidence>
<dbReference type="GO" id="GO:0030311">
    <property type="term" value="P:poly-N-acetyllactosamine biosynthetic process"/>
    <property type="evidence" value="ECO:0007669"/>
    <property type="project" value="TreeGrafter"/>
</dbReference>
<dbReference type="GO" id="GO:0006493">
    <property type="term" value="P:protein O-linked glycosylation"/>
    <property type="evidence" value="ECO:0007669"/>
    <property type="project" value="TreeGrafter"/>
</dbReference>
<accession>A0A9Q0IP34</accession>
<evidence type="ECO:0000256" key="11">
    <source>
        <dbReference type="ARBA" id="ARBA00023136"/>
    </source>
</evidence>
<keyword evidence="18" id="KW-1185">Reference proteome</keyword>
<keyword evidence="6" id="KW-0808">Transferase</keyword>
<dbReference type="OrthoDB" id="5957813at2759"/>
<evidence type="ECO:0000256" key="2">
    <source>
        <dbReference type="ARBA" id="ARBA00004323"/>
    </source>
</evidence>
<name>A0A9Q0IP34_9TELE</name>
<evidence type="ECO:0000256" key="15">
    <source>
        <dbReference type="ARBA" id="ARBA00065824"/>
    </source>
</evidence>
<keyword evidence="12" id="KW-0325">Glycoprotein</keyword>
<dbReference type="Proteomes" id="UP001148018">
    <property type="component" value="Unassembled WGS sequence"/>
</dbReference>
<sequence length="412" mass="47022">MCLLPCMMTGHLIIYILVSVFVTLSYTPPQITLHYVAPGASRPGPWGPAPLRPFWNLRLVDGPLWNRLQHAWDRHHNPILNVNGSSRDATARPPSAGPADFPEQMRAFVASMHQRRYRLIIDQPDACSPNGTLTAGTPALLMAIKSQVGNFENRQAIRETWGRSGKIRGPQAKGVWEVRTVFLLGRQDAGTGPHPDLGRLLELENRQHADILQWDFRDTFYNLTLKDLLFWGWFQERCPTATFVFKGDDDVLVRTNALLEYLQHRWDQHVAWRVQTNHSDRGLDLFLGDVIYNAKPNREPDTKYYIPEGFYRGVYPPYAGGGGVVYSGSLLLRLKEVSELVQMFPIDDVYLGMCLNRLGLSPSPHPGFLTFDLPKYQRTKPCSYRSVLLVHKRTPKQMLLLWRNLKGLPMHC</sequence>
<dbReference type="PANTHER" id="PTHR11214:SF234">
    <property type="entry name" value="HEXOSYLTRANSFERASE"/>
    <property type="match status" value="1"/>
</dbReference>
<evidence type="ECO:0000256" key="1">
    <source>
        <dbReference type="ARBA" id="ARBA00001936"/>
    </source>
</evidence>
<dbReference type="EMBL" id="JANIIK010000043">
    <property type="protein sequence ID" value="KAJ3605649.1"/>
    <property type="molecule type" value="Genomic_DNA"/>
</dbReference>
<comment type="cofactor">
    <cofactor evidence="1">
        <name>Mn(2+)</name>
        <dbReference type="ChEBI" id="CHEBI:29035"/>
    </cofactor>
</comment>